<name>A0A183SBI8_SCHSO</name>
<feature type="region of interest" description="Disordered" evidence="1">
    <location>
        <begin position="176"/>
        <end position="205"/>
    </location>
</feature>
<evidence type="ECO:0000313" key="2">
    <source>
        <dbReference type="WBParaSite" id="SSLN_0000164601-mRNA-1"/>
    </source>
</evidence>
<proteinExistence type="predicted"/>
<sequence length="231" mass="26186">LEYEAKQKYSKKKHVTRDHSKLVHSPKADNVIPVGIIEHVLTYWRLKRCSNFNQPLMEAPEEWKTSVLPSQVPPSLATSTDPLAEATEVVNRFKRVRFGLDRARMVIDMVLQRERRKDALLRKMQQIANTQLRIIASTPDLNALPEDCLQVLISAHHGNSIYENYDALLRLSDLNQPISPTRPMSPDVRRPETRPATTSSPSMRTTDNATAATAYIVTGNPVIDSLRPEQL</sequence>
<accession>A0A183SBI8</accession>
<evidence type="ECO:0000256" key="1">
    <source>
        <dbReference type="SAM" id="MobiDB-lite"/>
    </source>
</evidence>
<feature type="region of interest" description="Disordered" evidence="1">
    <location>
        <begin position="1"/>
        <end position="22"/>
    </location>
</feature>
<dbReference type="AlphaFoldDB" id="A0A183SBI8"/>
<protein>
    <submittedName>
        <fullName evidence="2">SNF2_N domain-containing protein</fullName>
    </submittedName>
</protein>
<feature type="compositionally biased region" description="Polar residues" evidence="1">
    <location>
        <begin position="195"/>
        <end position="205"/>
    </location>
</feature>
<organism evidence="2">
    <name type="scientific">Schistocephalus solidus</name>
    <name type="common">Tapeworm</name>
    <dbReference type="NCBI Taxonomy" id="70667"/>
    <lineage>
        <taxon>Eukaryota</taxon>
        <taxon>Metazoa</taxon>
        <taxon>Spiralia</taxon>
        <taxon>Lophotrochozoa</taxon>
        <taxon>Platyhelminthes</taxon>
        <taxon>Cestoda</taxon>
        <taxon>Eucestoda</taxon>
        <taxon>Diphyllobothriidea</taxon>
        <taxon>Diphyllobothriidae</taxon>
        <taxon>Schistocephalus</taxon>
    </lineage>
</organism>
<reference evidence="2" key="1">
    <citation type="submission" date="2016-06" db="UniProtKB">
        <authorList>
            <consortium name="WormBaseParasite"/>
        </authorList>
    </citation>
    <scope>IDENTIFICATION</scope>
</reference>
<dbReference type="WBParaSite" id="SSLN_0000164601-mRNA-1">
    <property type="protein sequence ID" value="SSLN_0000164601-mRNA-1"/>
    <property type="gene ID" value="SSLN_0000164601"/>
</dbReference>